<dbReference type="KEGG" id="csx:CSING_02075"/>
<dbReference type="Pfam" id="PF13454">
    <property type="entry name" value="NAD_binding_9"/>
    <property type="match status" value="1"/>
</dbReference>
<sequence>MSSQEPSRRIAIIGGGPRGLWAVEELIGRAGIPVDITVFDPYPAGAGAVYRPQQPPQWRLNVNCAIVTTAHDSFNAWRTRRGESTTDAFPPRAQVGQFLADTWAAALHRAPQHVRIRHLPQCVSSVSAADGGFIVDGSPFDEVLVCTGHDHLHPGALVHEPSRVPVTGLYFGADLPSAPRRIGVRGAALSFIDVCLLYGDTSEVIFPVSRSGRFMEVKPAPGTPQPEIPAHVRRACAGVHNADELRDILLAAAGSMGEFSTGDLAAVLDGHDFSGDAVAELDASLRVAEGTGPLTPAAAVGAAFRGLFQECVDWHKAHGPMPGFRELSRTLERVAFGPPPVTARRLLELIRTGVVDTRYLAAPDQIDLWRTQGDIDLLIDATVAPQATPSPFHDVPGVVEIGRMNELELPGHDSLNRSVHDDIPRWAEKVGNP</sequence>
<dbReference type="STRING" id="161899.CSING_02075"/>
<dbReference type="PRINTS" id="PR00419">
    <property type="entry name" value="ADXRDTASE"/>
</dbReference>
<dbReference type="PANTHER" id="PTHR40254:SF1">
    <property type="entry name" value="BLR0577 PROTEIN"/>
    <property type="match status" value="1"/>
</dbReference>
<dbReference type="Proteomes" id="UP000031890">
    <property type="component" value="Chromosome"/>
</dbReference>
<name>A0A0B6EYF1_9CORY</name>
<evidence type="ECO:0000259" key="1">
    <source>
        <dbReference type="Pfam" id="PF13454"/>
    </source>
</evidence>
<dbReference type="HOGENOM" id="CLU_703051_0_0_11"/>
<dbReference type="OrthoDB" id="3275594at2"/>
<evidence type="ECO:0000313" key="3">
    <source>
        <dbReference type="Proteomes" id="UP000031890"/>
    </source>
</evidence>
<evidence type="ECO:0000313" key="2">
    <source>
        <dbReference type="EMBL" id="AJI77969.1"/>
    </source>
</evidence>
<dbReference type="EMBL" id="CP010827">
    <property type="protein sequence ID" value="AJI77969.1"/>
    <property type="molecule type" value="Genomic_DNA"/>
</dbReference>
<reference evidence="2 3" key="1">
    <citation type="journal article" date="2015" name="Genome Announc.">
        <title>Complete Genome Sequence and Annotation of Corynebacterium singulare DSM 44357, Isolated from a Human Semen Specimen.</title>
        <authorList>
            <person name="Merten M."/>
            <person name="Brinkrolf K."/>
            <person name="Albersmeier A."/>
            <person name="Kutter Y."/>
            <person name="Ruckert C."/>
            <person name="Tauch A."/>
        </authorList>
    </citation>
    <scope>NUCLEOTIDE SEQUENCE [LARGE SCALE GENOMIC DNA]</scope>
    <source>
        <strain evidence="2">IBS B52218</strain>
    </source>
</reference>
<accession>A0A0B6EYF1</accession>
<dbReference type="InterPro" id="IPR038732">
    <property type="entry name" value="HpyO/CreE_NAD-binding"/>
</dbReference>
<dbReference type="InterPro" id="IPR052189">
    <property type="entry name" value="L-asp_N-monooxygenase_NS-form"/>
</dbReference>
<feature type="domain" description="FAD-dependent urate hydroxylase HpyO/Asp monooxygenase CreE-like FAD/NAD(P)-binding" evidence="1">
    <location>
        <begin position="11"/>
        <end position="149"/>
    </location>
</feature>
<dbReference type="InterPro" id="IPR036188">
    <property type="entry name" value="FAD/NAD-bd_sf"/>
</dbReference>
<dbReference type="SUPFAM" id="SSF51905">
    <property type="entry name" value="FAD/NAD(P)-binding domain"/>
    <property type="match status" value="1"/>
</dbReference>
<dbReference type="Gene3D" id="3.50.50.60">
    <property type="entry name" value="FAD/NAD(P)-binding domain"/>
    <property type="match status" value="1"/>
</dbReference>
<dbReference type="RefSeq" id="WP_042529232.1">
    <property type="nucleotide sequence ID" value="NZ_CP010827.1"/>
</dbReference>
<dbReference type="PANTHER" id="PTHR40254">
    <property type="entry name" value="BLR0577 PROTEIN"/>
    <property type="match status" value="1"/>
</dbReference>
<gene>
    <name evidence="2" type="ORF">CSING_02075</name>
</gene>
<proteinExistence type="predicted"/>
<protein>
    <recommendedName>
        <fullName evidence="1">FAD-dependent urate hydroxylase HpyO/Asp monooxygenase CreE-like FAD/NAD(P)-binding domain-containing protein</fullName>
    </recommendedName>
</protein>
<organism evidence="2 3">
    <name type="scientific">Corynebacterium singulare</name>
    <dbReference type="NCBI Taxonomy" id="161899"/>
    <lineage>
        <taxon>Bacteria</taxon>
        <taxon>Bacillati</taxon>
        <taxon>Actinomycetota</taxon>
        <taxon>Actinomycetes</taxon>
        <taxon>Mycobacteriales</taxon>
        <taxon>Corynebacteriaceae</taxon>
        <taxon>Corynebacterium</taxon>
    </lineage>
</organism>
<dbReference type="AlphaFoldDB" id="A0A0B6EYF1"/>